<dbReference type="AlphaFoldDB" id="A0AA36D1M7"/>
<gene>
    <name evidence="2" type="ORF">MSPICULIGERA_LOCUS17592</name>
</gene>
<organism evidence="2 3">
    <name type="scientific">Mesorhabditis spiculigera</name>
    <dbReference type="NCBI Taxonomy" id="96644"/>
    <lineage>
        <taxon>Eukaryota</taxon>
        <taxon>Metazoa</taxon>
        <taxon>Ecdysozoa</taxon>
        <taxon>Nematoda</taxon>
        <taxon>Chromadorea</taxon>
        <taxon>Rhabditida</taxon>
        <taxon>Rhabditina</taxon>
        <taxon>Rhabditomorpha</taxon>
        <taxon>Rhabditoidea</taxon>
        <taxon>Rhabditidae</taxon>
        <taxon>Mesorhabditinae</taxon>
        <taxon>Mesorhabditis</taxon>
    </lineage>
</organism>
<accession>A0AA36D1M7</accession>
<reference evidence="2" key="1">
    <citation type="submission" date="2023-06" db="EMBL/GenBank/DDBJ databases">
        <authorList>
            <person name="Delattre M."/>
        </authorList>
    </citation>
    <scope>NUCLEOTIDE SEQUENCE</scope>
    <source>
        <strain evidence="2">AF72</strain>
    </source>
</reference>
<feature type="compositionally biased region" description="Acidic residues" evidence="1">
    <location>
        <begin position="28"/>
        <end position="38"/>
    </location>
</feature>
<proteinExistence type="predicted"/>
<feature type="region of interest" description="Disordered" evidence="1">
    <location>
        <begin position="1"/>
        <end position="67"/>
    </location>
</feature>
<dbReference type="EMBL" id="CATQJA010002656">
    <property type="protein sequence ID" value="CAJ0579373.1"/>
    <property type="molecule type" value="Genomic_DNA"/>
</dbReference>
<dbReference type="Proteomes" id="UP001177023">
    <property type="component" value="Unassembled WGS sequence"/>
</dbReference>
<name>A0AA36D1M7_9BILA</name>
<comment type="caution">
    <text evidence="2">The sequence shown here is derived from an EMBL/GenBank/DDBJ whole genome shotgun (WGS) entry which is preliminary data.</text>
</comment>
<feature type="non-terminal residue" evidence="2">
    <location>
        <position position="1034"/>
    </location>
</feature>
<dbReference type="SUPFAM" id="SSF48371">
    <property type="entry name" value="ARM repeat"/>
    <property type="match status" value="1"/>
</dbReference>
<feature type="compositionally biased region" description="Low complexity" evidence="1">
    <location>
        <begin position="1019"/>
        <end position="1034"/>
    </location>
</feature>
<evidence type="ECO:0000256" key="1">
    <source>
        <dbReference type="SAM" id="MobiDB-lite"/>
    </source>
</evidence>
<evidence type="ECO:0000313" key="3">
    <source>
        <dbReference type="Proteomes" id="UP001177023"/>
    </source>
</evidence>
<sequence>MRKPVPMIDSDSEEDSRSSNPRKRNVDLEDSFDEDDGFENAGTEAPQEAEFSSIESSEDMTSDSMSGNVDQKKIANLYEILLQMPSLVKTTGKDIAELLKAYENEQLGTREEIFEHEISSQLAHCIGLALTRREMPAGTWQIILRATAFADAFEASFGTSVCKRVVETVVAESVLDMRPHVRERVCSLMRECLELERDRAEGEEEADEPMDVTQASEKDSFDAMDEDEDDFIDLQSLRPKPVPLSTQSGTFSNQDRARIWGPWLALLTRDKVQSVRLSALRAILSMPHVQIDAPDYGKTVYPRDIICRTLSDKNDEIRQLIAENMKFDSPEAVDMAVDALDGETNRAIINCLVRRLELGVAFHDLRQEQVTRLLEVVFAPDANPVRIPGLFSKWLAELAEGEPLRLSMLFEFVCPIEHKAIAHKAFDAIAVVCRKESVESESSGEWVAALRAEDTATIQDGVIFDEMRIQKEFFFEALQSGVQEPQVLAKRLFLHRRLIEFLIQTQPKKSTEDVLERFLPTLTTLATATQKFVNEMYHMDVEEDQALIEFIFSELCTMLRMVDRSDGQGLELWREVVTSIAVQNGFFKTSGAIFQAAFDIVVRSTRSKEEALNMANEFAYSVLALIPRKGFGGDEELILRCALLCEALIRIRFKQPHTAVVENLIRQLGEKATSESRRTRPIGCRIVAMAACICDKSLLTWSPILVALPDEMSDEPETLVACLTGITELVLSRRLKKAACAMFGTPEDTSQEAEVHVKALASFYEKWILCKDPVVRRAAIHQALRLLIVLGQRWTSFLAKILLAAHATNAEPELLEMVKQFLADHDTLSLKMYISASVVAAVDVAETVDLPFRVGFNAMIEFALAQAKHAVLDGKPEYLINAPEISIIIGLLHHLRNYPDTTLSGTISAYVTHYVSVPVLRRYRKTEVWQILSTAKRTHKAVSPYSDQSVIAPLARWIQKLQNFLNPHSPASKRRAMTPSVPAKNWGGVLRARPADAPTSDETEPSSSSPPSKVVTFDSDSPSRASPSSSTYSP</sequence>
<evidence type="ECO:0000313" key="2">
    <source>
        <dbReference type="EMBL" id="CAJ0579373.1"/>
    </source>
</evidence>
<dbReference type="InterPro" id="IPR016024">
    <property type="entry name" value="ARM-type_fold"/>
</dbReference>
<protein>
    <submittedName>
        <fullName evidence="2">Uncharacterized protein</fullName>
    </submittedName>
</protein>
<feature type="region of interest" description="Disordered" evidence="1">
    <location>
        <begin position="968"/>
        <end position="1034"/>
    </location>
</feature>
<keyword evidence="3" id="KW-1185">Reference proteome</keyword>